<gene>
    <name evidence="6" type="ORF">APUU_80888A</name>
</gene>
<keyword evidence="7" id="KW-1185">Reference proteome</keyword>
<organism evidence="6 7">
    <name type="scientific">Aspergillus puulaauensis</name>
    <dbReference type="NCBI Taxonomy" id="1220207"/>
    <lineage>
        <taxon>Eukaryota</taxon>
        <taxon>Fungi</taxon>
        <taxon>Dikarya</taxon>
        <taxon>Ascomycota</taxon>
        <taxon>Pezizomycotina</taxon>
        <taxon>Eurotiomycetes</taxon>
        <taxon>Eurotiomycetidae</taxon>
        <taxon>Eurotiales</taxon>
        <taxon>Aspergillaceae</taxon>
        <taxon>Aspergillus</taxon>
    </lineage>
</organism>
<keyword evidence="2" id="KW-0378">Hydrolase</keyword>
<sequence>MSDFDNASRGFLGTVEPCTIKTAAGRTAWDAQDYAFLQGSCPDTVHPKLWRQGLLTYPHGLFEVTKGVYQVRGFDISNMTLVEGTKGVVVIDSLISNECAAAALSLYRKHRGERPLTGLIYSHSHIDHFGGASGFLPSGKEDTIPIIAPEGFMEEATSENIYVGPSMRRRARYMYGSSLLKSAEGHVGCGLGLATSQGTTSLIPPNILVSTTGEEKTIDGVRIIFQMVPGTEAPSEFNLYFPDTQALYIAECATHNMHNIITLRGALVRDAKAWSRYLDESIALFGDKSAVLLAGHHWPTWDHEQINCMIAEQRDMYAFMHDQTVRLMNHGLTGVEIAEILKLPPTLDNAWHLQGYYGSLNHNIKAIYQRYMTWFDGNPVNLWKHPPVEEGKRYISCMGGIDQTVTLAKGFASSGDLRFAATLLGHAIAAEPKHVGARTLLASVFTKLGHGALNATWRNYYLTGAQDLQQTETVNPYAKMATPAMGPLLTVEQWFSGLSVQIDGPLAASVSLVIDVEVIDQSQTWRLILSNGALSYRLLSDKATSLEKVGLRLRVTKEELRQLLLGQMAAESRTVAGDYRYFQRLLQFFPWGAKSGTESHL</sequence>
<dbReference type="PANTHER" id="PTHR43223:SF1">
    <property type="entry name" value="ALKYL_ARYL-SULFATASE BDS1"/>
    <property type="match status" value="1"/>
</dbReference>
<keyword evidence="3" id="KW-0862">Zinc</keyword>
<dbReference type="Gene3D" id="3.60.15.30">
    <property type="entry name" value="Metallo-beta-lactamase domain"/>
    <property type="match status" value="1"/>
</dbReference>
<name>A0A7R7XZH6_9EURO</name>
<dbReference type="Proteomes" id="UP000654913">
    <property type="component" value="Chromosome 8"/>
</dbReference>
<dbReference type="Gene3D" id="1.25.40.880">
    <property type="entry name" value="Alkyl sulfatase, dimerisation domain"/>
    <property type="match status" value="1"/>
</dbReference>
<dbReference type="Gene3D" id="3.30.1050.10">
    <property type="entry name" value="SCP2 sterol-binding domain"/>
    <property type="match status" value="1"/>
</dbReference>
<accession>A0A7R7XZH6</accession>
<reference evidence="6" key="2">
    <citation type="submission" date="2021-02" db="EMBL/GenBank/DDBJ databases">
        <title>Aspergillus puulaauensis MK2 genome sequence.</title>
        <authorList>
            <person name="Futagami T."/>
            <person name="Mori K."/>
            <person name="Kadooka C."/>
            <person name="Tanaka T."/>
        </authorList>
    </citation>
    <scope>NUCLEOTIDE SEQUENCE</scope>
    <source>
        <strain evidence="6">MK2</strain>
    </source>
</reference>
<dbReference type="GO" id="GO:0046983">
    <property type="term" value="F:protein dimerization activity"/>
    <property type="evidence" value="ECO:0007669"/>
    <property type="project" value="InterPro"/>
</dbReference>
<dbReference type="GO" id="GO:0018741">
    <property type="term" value="F:linear primary-alkylsulfatase activity"/>
    <property type="evidence" value="ECO:0007669"/>
    <property type="project" value="InterPro"/>
</dbReference>
<dbReference type="EMBL" id="AP024450">
    <property type="protein sequence ID" value="BCS30585.1"/>
    <property type="molecule type" value="Genomic_DNA"/>
</dbReference>
<dbReference type="Pfam" id="PF00753">
    <property type="entry name" value="Lactamase_B"/>
    <property type="match status" value="1"/>
</dbReference>
<dbReference type="OrthoDB" id="449487at2759"/>
<evidence type="ECO:0000313" key="6">
    <source>
        <dbReference type="EMBL" id="BCS30585.1"/>
    </source>
</evidence>
<dbReference type="SUPFAM" id="SSF55718">
    <property type="entry name" value="SCP-like"/>
    <property type="match status" value="1"/>
</dbReference>
<proteinExistence type="inferred from homology"/>
<dbReference type="SUPFAM" id="SSF56281">
    <property type="entry name" value="Metallo-hydrolase/oxidoreductase"/>
    <property type="match status" value="1"/>
</dbReference>
<dbReference type="InterPro" id="IPR038536">
    <property type="entry name" value="Alkyl/aryl-sulf_dimr_sf"/>
</dbReference>
<feature type="domain" description="Metallo-beta-lactamase" evidence="5">
    <location>
        <begin position="76"/>
        <end position="296"/>
    </location>
</feature>
<dbReference type="GeneID" id="64980582"/>
<dbReference type="GO" id="GO:0018909">
    <property type="term" value="P:dodecyl sulfate metabolic process"/>
    <property type="evidence" value="ECO:0007669"/>
    <property type="project" value="InterPro"/>
</dbReference>
<dbReference type="CDD" id="cd07710">
    <property type="entry name" value="arylsulfatase_Sdsa1-like_MBL-fold"/>
    <property type="match status" value="1"/>
</dbReference>
<reference evidence="6" key="1">
    <citation type="submission" date="2021-01" db="EMBL/GenBank/DDBJ databases">
        <authorList>
            <consortium name="Aspergillus puulaauensis MK2 genome sequencing consortium"/>
            <person name="Kazuki M."/>
            <person name="Futagami T."/>
        </authorList>
    </citation>
    <scope>NUCLEOTIDE SEQUENCE</scope>
    <source>
        <strain evidence="6">MK2</strain>
    </source>
</reference>
<dbReference type="PANTHER" id="PTHR43223">
    <property type="entry name" value="ALKYL/ARYL-SULFATASE"/>
    <property type="match status" value="1"/>
</dbReference>
<dbReference type="InterPro" id="IPR001279">
    <property type="entry name" value="Metallo-B-lactamas"/>
</dbReference>
<dbReference type="SMART" id="SM00849">
    <property type="entry name" value="Lactamase_B"/>
    <property type="match status" value="1"/>
</dbReference>
<comment type="similarity">
    <text evidence="4">Belongs to the metallo-beta-lactamase superfamily. Type III sulfatase family.</text>
</comment>
<dbReference type="RefSeq" id="XP_041562771.1">
    <property type="nucleotide sequence ID" value="XM_041697219.1"/>
</dbReference>
<protein>
    <recommendedName>
        <fullName evidence="5">Metallo-beta-lactamase domain-containing protein</fullName>
    </recommendedName>
</protein>
<keyword evidence="1" id="KW-0479">Metal-binding</keyword>
<dbReference type="InterPro" id="IPR044097">
    <property type="entry name" value="Bds1/SdsA1_MBL-fold"/>
</dbReference>
<evidence type="ECO:0000313" key="7">
    <source>
        <dbReference type="Proteomes" id="UP000654913"/>
    </source>
</evidence>
<dbReference type="GO" id="GO:0046872">
    <property type="term" value="F:metal ion binding"/>
    <property type="evidence" value="ECO:0007669"/>
    <property type="project" value="UniProtKB-KW"/>
</dbReference>
<dbReference type="InterPro" id="IPR036527">
    <property type="entry name" value="SCP2_sterol-bd_dom_sf"/>
</dbReference>
<evidence type="ECO:0000256" key="2">
    <source>
        <dbReference type="ARBA" id="ARBA00022801"/>
    </source>
</evidence>
<dbReference type="Pfam" id="PF14864">
    <property type="entry name" value="Alkyl_sulf_C"/>
    <property type="match status" value="1"/>
</dbReference>
<dbReference type="InterPro" id="IPR029229">
    <property type="entry name" value="Alkyl_sulf_C"/>
</dbReference>
<dbReference type="FunFam" id="3.60.15.30:FF:000001">
    <property type="entry name" value="Alkyl/aryl-sulfatase BDS1"/>
    <property type="match status" value="1"/>
</dbReference>
<dbReference type="Pfam" id="PF14863">
    <property type="entry name" value="Alkyl_sulf_dimr"/>
    <property type="match status" value="1"/>
</dbReference>
<dbReference type="AlphaFoldDB" id="A0A7R7XZH6"/>
<evidence type="ECO:0000256" key="3">
    <source>
        <dbReference type="ARBA" id="ARBA00022833"/>
    </source>
</evidence>
<dbReference type="KEGG" id="apuu:APUU_80888A"/>
<evidence type="ECO:0000256" key="1">
    <source>
        <dbReference type="ARBA" id="ARBA00022723"/>
    </source>
</evidence>
<dbReference type="InterPro" id="IPR036866">
    <property type="entry name" value="RibonucZ/Hydroxyglut_hydro"/>
</dbReference>
<dbReference type="InterPro" id="IPR052195">
    <property type="entry name" value="Bact_Alkyl/Aryl-Sulfatase"/>
</dbReference>
<evidence type="ECO:0000259" key="5">
    <source>
        <dbReference type="SMART" id="SM00849"/>
    </source>
</evidence>
<evidence type="ECO:0000256" key="4">
    <source>
        <dbReference type="ARBA" id="ARBA00033751"/>
    </source>
</evidence>
<dbReference type="InterPro" id="IPR029228">
    <property type="entry name" value="Alkyl_sulf_dimr"/>
</dbReference>